<dbReference type="Proteomes" id="UP000239522">
    <property type="component" value="Unassembled WGS sequence"/>
</dbReference>
<evidence type="ECO:0000256" key="1">
    <source>
        <dbReference type="ARBA" id="ARBA00022729"/>
    </source>
</evidence>
<comment type="caution">
    <text evidence="3">The sequence shown here is derived from an EMBL/GenBank/DDBJ whole genome shotgun (WGS) entry which is preliminary data.</text>
</comment>
<accession>A0A2S7KYM1</accession>
<reference evidence="3 4" key="1">
    <citation type="submission" date="2016-11" db="EMBL/GenBank/DDBJ databases">
        <title>Trade-off between light-utilization and light-protection in marine flavobacteria.</title>
        <authorList>
            <person name="Kumagai Y."/>
        </authorList>
    </citation>
    <scope>NUCLEOTIDE SEQUENCE [LARGE SCALE GENOMIC DNA]</scope>
    <source>
        <strain evidence="3 4">ATCC 700397</strain>
    </source>
</reference>
<organism evidence="3 4">
    <name type="scientific">Polaribacter filamentus</name>
    <dbReference type="NCBI Taxonomy" id="53483"/>
    <lineage>
        <taxon>Bacteria</taxon>
        <taxon>Pseudomonadati</taxon>
        <taxon>Bacteroidota</taxon>
        <taxon>Flavobacteriia</taxon>
        <taxon>Flavobacteriales</taxon>
        <taxon>Flavobacteriaceae</taxon>
    </lineage>
</organism>
<keyword evidence="1 2" id="KW-0732">Signal</keyword>
<dbReference type="RefSeq" id="WP_170062774.1">
    <property type="nucleotide sequence ID" value="NZ_MQUA01000013.1"/>
</dbReference>
<evidence type="ECO:0000256" key="2">
    <source>
        <dbReference type="SAM" id="SignalP"/>
    </source>
</evidence>
<dbReference type="InterPro" id="IPR026444">
    <property type="entry name" value="Secre_tail"/>
</dbReference>
<protein>
    <recommendedName>
        <fullName evidence="5">Secretion system C-terminal sorting domain-containing protein</fullName>
    </recommendedName>
</protein>
<evidence type="ECO:0000313" key="3">
    <source>
        <dbReference type="EMBL" id="PQB07568.1"/>
    </source>
</evidence>
<evidence type="ECO:0008006" key="5">
    <source>
        <dbReference type="Google" id="ProtNLM"/>
    </source>
</evidence>
<keyword evidence="4" id="KW-1185">Reference proteome</keyword>
<sequence>MKTTAIIMFCLITSSLTWSQQLYVAADGVVRITPTAFVHAGGEVAVIAGGDVTIDSDATHSGSFIVSGSTTGNITYKRYIDDANWHLVSAPVTDQSIPTFVGDASNAVTQSGNNYAVSYYNNTNAAGKRWTYHNTVDTAPENQETLTSFIAGQGYSMKRTAAGDYTFTGAMANADVSVTIPTTGGSAHLWSAIANPFPSFLSVNTAADAANLLVNNLAALDTSFAFLYVWNGTSEEYDPIGPEGAALQLAPGQAFMVKAKTDGETFIFNKTLQNHNSGAATFYKSSASTPTISVHLTNGTANKSANLEFLDDSTTGLDVGYDAGAYQDGTPSFSINTHLVSDSQGIDFTRQSLPISSLDSEVAIPLSINAGIHEEVIFSADTNNLPDGVSVYLEDALNNTFTNLTAAPLKIKITAALSGIGRFYLRTSSGVLSTETNLAGALINLYKTSNGTVKVTGLTSGNAATFSLFTILGKEVLATKFIAQNVKEILLPTSLSTGVYIISVVSDLGTFHKKIIIE</sequence>
<evidence type="ECO:0000313" key="4">
    <source>
        <dbReference type="Proteomes" id="UP000239522"/>
    </source>
</evidence>
<gene>
    <name evidence="3" type="ORF">BST83_10655</name>
</gene>
<proteinExistence type="predicted"/>
<feature type="signal peptide" evidence="2">
    <location>
        <begin position="1"/>
        <end position="19"/>
    </location>
</feature>
<dbReference type="NCBIfam" id="TIGR04183">
    <property type="entry name" value="Por_Secre_tail"/>
    <property type="match status" value="1"/>
</dbReference>
<dbReference type="EMBL" id="MQUA01000013">
    <property type="protein sequence ID" value="PQB07568.1"/>
    <property type="molecule type" value="Genomic_DNA"/>
</dbReference>
<name>A0A2S7KYM1_9FLAO</name>
<feature type="chain" id="PRO_5015572543" description="Secretion system C-terminal sorting domain-containing protein" evidence="2">
    <location>
        <begin position="20"/>
        <end position="518"/>
    </location>
</feature>
<dbReference type="AlphaFoldDB" id="A0A2S7KYM1"/>